<evidence type="ECO:0000313" key="7">
    <source>
        <dbReference type="Proteomes" id="UP001652395"/>
    </source>
</evidence>
<dbReference type="InterPro" id="IPR000847">
    <property type="entry name" value="LysR_HTH_N"/>
</dbReference>
<sequence>MKIEQIQYVLAIYETGSISKAAERFYLSRPNISNAVRNLENELGFEIMERGAKGVRFTKEGLLFVQKAVRILKDVDEIQEIGNSRSRLRFGIVNPNCPMVEEAFIRLCGQVETAKELKNYQVSLYREYQYEGMRLLNQKKADLVITVSNNLNAPSMIREMEERGLEYRKLLDVPCNVNLSKNHPLAQDPDFKLEKLKDYPFVEYAIEGDRGSPYNRISQVSFINLSKLFRVSSGNMRTRVIAATNAYSVGIAMPPSWAEEYGLCCIPIPGFTMEFGCIRRAGEPVSPPEQMFMEFLKKRAGFSG</sequence>
<evidence type="ECO:0000259" key="5">
    <source>
        <dbReference type="PROSITE" id="PS50931"/>
    </source>
</evidence>
<name>A0ABT2UZM4_9FIRM</name>
<evidence type="ECO:0000313" key="6">
    <source>
        <dbReference type="EMBL" id="MCU6799119.1"/>
    </source>
</evidence>
<dbReference type="SUPFAM" id="SSF53850">
    <property type="entry name" value="Periplasmic binding protein-like II"/>
    <property type="match status" value="1"/>
</dbReference>
<protein>
    <submittedName>
        <fullName evidence="6">LysR family transcriptional regulator</fullName>
    </submittedName>
</protein>
<dbReference type="SUPFAM" id="SSF46785">
    <property type="entry name" value="Winged helix' DNA-binding domain"/>
    <property type="match status" value="1"/>
</dbReference>
<dbReference type="InterPro" id="IPR036390">
    <property type="entry name" value="WH_DNA-bd_sf"/>
</dbReference>
<dbReference type="Proteomes" id="UP001652395">
    <property type="component" value="Unassembled WGS sequence"/>
</dbReference>
<dbReference type="Pfam" id="PF00126">
    <property type="entry name" value="HTH_1"/>
    <property type="match status" value="1"/>
</dbReference>
<keyword evidence="4" id="KW-0804">Transcription</keyword>
<accession>A0ABT2UZM4</accession>
<dbReference type="PROSITE" id="PS50931">
    <property type="entry name" value="HTH_LYSR"/>
    <property type="match status" value="1"/>
</dbReference>
<keyword evidence="3" id="KW-0238">DNA-binding</keyword>
<evidence type="ECO:0000256" key="4">
    <source>
        <dbReference type="ARBA" id="ARBA00023163"/>
    </source>
</evidence>
<dbReference type="PANTHER" id="PTHR30126">
    <property type="entry name" value="HTH-TYPE TRANSCRIPTIONAL REGULATOR"/>
    <property type="match status" value="1"/>
</dbReference>
<dbReference type="Pfam" id="PF03466">
    <property type="entry name" value="LysR_substrate"/>
    <property type="match status" value="1"/>
</dbReference>
<dbReference type="CDD" id="cd05466">
    <property type="entry name" value="PBP2_LTTR_substrate"/>
    <property type="match status" value="1"/>
</dbReference>
<keyword evidence="7" id="KW-1185">Reference proteome</keyword>
<comment type="caution">
    <text evidence="6">The sequence shown here is derived from an EMBL/GenBank/DDBJ whole genome shotgun (WGS) entry which is preliminary data.</text>
</comment>
<dbReference type="Gene3D" id="1.10.10.10">
    <property type="entry name" value="Winged helix-like DNA-binding domain superfamily/Winged helix DNA-binding domain"/>
    <property type="match status" value="1"/>
</dbReference>
<evidence type="ECO:0000256" key="1">
    <source>
        <dbReference type="ARBA" id="ARBA00009437"/>
    </source>
</evidence>
<keyword evidence="2" id="KW-0805">Transcription regulation</keyword>
<dbReference type="InterPro" id="IPR005119">
    <property type="entry name" value="LysR_subst-bd"/>
</dbReference>
<feature type="domain" description="HTH lysR-type" evidence="5">
    <location>
        <begin position="1"/>
        <end position="58"/>
    </location>
</feature>
<comment type="similarity">
    <text evidence="1">Belongs to the LysR transcriptional regulatory family.</text>
</comment>
<proteinExistence type="inferred from homology"/>
<dbReference type="PRINTS" id="PR00039">
    <property type="entry name" value="HTHLYSR"/>
</dbReference>
<gene>
    <name evidence="6" type="ORF">OCV69_04080</name>
</gene>
<dbReference type="RefSeq" id="WP_158357838.1">
    <property type="nucleotide sequence ID" value="NZ_JAOQJF010000005.1"/>
</dbReference>
<dbReference type="EMBL" id="JAOQJF010000005">
    <property type="protein sequence ID" value="MCU6799119.1"/>
    <property type="molecule type" value="Genomic_DNA"/>
</dbReference>
<dbReference type="Gene3D" id="3.40.190.290">
    <property type="match status" value="1"/>
</dbReference>
<evidence type="ECO:0000256" key="2">
    <source>
        <dbReference type="ARBA" id="ARBA00023015"/>
    </source>
</evidence>
<dbReference type="PANTHER" id="PTHR30126:SF40">
    <property type="entry name" value="HTH-TYPE TRANSCRIPTIONAL REGULATOR GLTR"/>
    <property type="match status" value="1"/>
</dbReference>
<evidence type="ECO:0000256" key="3">
    <source>
        <dbReference type="ARBA" id="ARBA00023125"/>
    </source>
</evidence>
<reference evidence="6 7" key="1">
    <citation type="journal article" date="2021" name="ISME Commun">
        <title>Automated analysis of genomic sequences facilitates high-throughput and comprehensive description of bacteria.</title>
        <authorList>
            <person name="Hitch T.C.A."/>
        </authorList>
    </citation>
    <scope>NUCLEOTIDE SEQUENCE [LARGE SCALE GENOMIC DNA]</scope>
    <source>
        <strain evidence="7">f_CCE</strain>
    </source>
</reference>
<organism evidence="6 7">
    <name type="scientific">Alitiscatomonas aceti</name>
    <dbReference type="NCBI Taxonomy" id="2981724"/>
    <lineage>
        <taxon>Bacteria</taxon>
        <taxon>Bacillati</taxon>
        <taxon>Bacillota</taxon>
        <taxon>Clostridia</taxon>
        <taxon>Lachnospirales</taxon>
        <taxon>Lachnospiraceae</taxon>
        <taxon>Alitiscatomonas</taxon>
    </lineage>
</organism>
<dbReference type="InterPro" id="IPR036388">
    <property type="entry name" value="WH-like_DNA-bd_sf"/>
</dbReference>